<proteinExistence type="predicted"/>
<name>A0ACB7SEN2_HYAAI</name>
<evidence type="ECO:0000313" key="2">
    <source>
        <dbReference type="Proteomes" id="UP000821845"/>
    </source>
</evidence>
<sequence length="91" mass="9799">MWTQQKVVTNVSIEPPSHPSGSDCFVNQHKSSYLAKTASNSKHKAMINGTPASGAFLSNITASEARSPHHSDTCSEDEANASRLSIRQNTN</sequence>
<gene>
    <name evidence="1" type="ORF">HPB50_011563</name>
</gene>
<evidence type="ECO:0000313" key="1">
    <source>
        <dbReference type="EMBL" id="KAH6933020.1"/>
    </source>
</evidence>
<protein>
    <submittedName>
        <fullName evidence="1">Uncharacterized protein</fullName>
    </submittedName>
</protein>
<reference evidence="1" key="1">
    <citation type="submission" date="2020-05" db="EMBL/GenBank/DDBJ databases">
        <title>Large-scale comparative analyses of tick genomes elucidate their genetic diversity and vector capacities.</title>
        <authorList>
            <person name="Jia N."/>
            <person name="Wang J."/>
            <person name="Shi W."/>
            <person name="Du L."/>
            <person name="Sun Y."/>
            <person name="Zhan W."/>
            <person name="Jiang J."/>
            <person name="Wang Q."/>
            <person name="Zhang B."/>
            <person name="Ji P."/>
            <person name="Sakyi L.B."/>
            <person name="Cui X."/>
            <person name="Yuan T."/>
            <person name="Jiang B."/>
            <person name="Yang W."/>
            <person name="Lam T.T.-Y."/>
            <person name="Chang Q."/>
            <person name="Ding S."/>
            <person name="Wang X."/>
            <person name="Zhu J."/>
            <person name="Ruan X."/>
            <person name="Zhao L."/>
            <person name="Wei J."/>
            <person name="Que T."/>
            <person name="Du C."/>
            <person name="Cheng J."/>
            <person name="Dai P."/>
            <person name="Han X."/>
            <person name="Huang E."/>
            <person name="Gao Y."/>
            <person name="Liu J."/>
            <person name="Shao H."/>
            <person name="Ye R."/>
            <person name="Li L."/>
            <person name="Wei W."/>
            <person name="Wang X."/>
            <person name="Wang C."/>
            <person name="Yang T."/>
            <person name="Huo Q."/>
            <person name="Li W."/>
            <person name="Guo W."/>
            <person name="Chen H."/>
            <person name="Zhou L."/>
            <person name="Ni X."/>
            <person name="Tian J."/>
            <person name="Zhou Y."/>
            <person name="Sheng Y."/>
            <person name="Liu T."/>
            <person name="Pan Y."/>
            <person name="Xia L."/>
            <person name="Li J."/>
            <person name="Zhao F."/>
            <person name="Cao W."/>
        </authorList>
    </citation>
    <scope>NUCLEOTIDE SEQUENCE</scope>
    <source>
        <strain evidence="1">Hyas-2018</strain>
    </source>
</reference>
<dbReference type="EMBL" id="CM023484">
    <property type="protein sequence ID" value="KAH6933020.1"/>
    <property type="molecule type" value="Genomic_DNA"/>
</dbReference>
<accession>A0ACB7SEN2</accession>
<dbReference type="Proteomes" id="UP000821845">
    <property type="component" value="Chromosome 4"/>
</dbReference>
<comment type="caution">
    <text evidence="1">The sequence shown here is derived from an EMBL/GenBank/DDBJ whole genome shotgun (WGS) entry which is preliminary data.</text>
</comment>
<keyword evidence="2" id="KW-1185">Reference proteome</keyword>
<organism evidence="1 2">
    <name type="scientific">Hyalomma asiaticum</name>
    <name type="common">Tick</name>
    <dbReference type="NCBI Taxonomy" id="266040"/>
    <lineage>
        <taxon>Eukaryota</taxon>
        <taxon>Metazoa</taxon>
        <taxon>Ecdysozoa</taxon>
        <taxon>Arthropoda</taxon>
        <taxon>Chelicerata</taxon>
        <taxon>Arachnida</taxon>
        <taxon>Acari</taxon>
        <taxon>Parasitiformes</taxon>
        <taxon>Ixodida</taxon>
        <taxon>Ixodoidea</taxon>
        <taxon>Ixodidae</taxon>
        <taxon>Hyalomminae</taxon>
        <taxon>Hyalomma</taxon>
    </lineage>
</organism>